<dbReference type="AlphaFoldDB" id="A0A1H6F7M0"/>
<organism evidence="9 10">
    <name type="scientific">Candidatus Venteria ishoeyi</name>
    <dbReference type="NCBI Taxonomy" id="1899563"/>
    <lineage>
        <taxon>Bacteria</taxon>
        <taxon>Pseudomonadati</taxon>
        <taxon>Pseudomonadota</taxon>
        <taxon>Gammaproteobacteria</taxon>
        <taxon>Thiotrichales</taxon>
        <taxon>Thiotrichaceae</taxon>
        <taxon>Venteria</taxon>
    </lineage>
</organism>
<evidence type="ECO:0000256" key="4">
    <source>
        <dbReference type="ARBA" id="ARBA00022692"/>
    </source>
</evidence>
<keyword evidence="6 7" id="KW-0472">Membrane</keyword>
<dbReference type="PANTHER" id="PTHR30489:SF0">
    <property type="entry name" value="LIPOPROTEIN-RELEASING SYSTEM TRANSMEMBRANE PROTEIN LOLE"/>
    <property type="match status" value="1"/>
</dbReference>
<evidence type="ECO:0000313" key="10">
    <source>
        <dbReference type="Proteomes" id="UP000236724"/>
    </source>
</evidence>
<dbReference type="GO" id="GO:0044874">
    <property type="term" value="P:lipoprotein localization to outer membrane"/>
    <property type="evidence" value="ECO:0007669"/>
    <property type="project" value="TreeGrafter"/>
</dbReference>
<evidence type="ECO:0000256" key="5">
    <source>
        <dbReference type="ARBA" id="ARBA00022989"/>
    </source>
</evidence>
<feature type="domain" description="ABC3 transporter permease C-terminal" evidence="8">
    <location>
        <begin position="53"/>
        <end position="124"/>
    </location>
</feature>
<keyword evidence="9" id="KW-0449">Lipoprotein</keyword>
<comment type="similarity">
    <text evidence="2">Belongs to the ABC-4 integral membrane protein family. LolC/E subfamily.</text>
</comment>
<dbReference type="InterPro" id="IPR051447">
    <property type="entry name" value="Lipoprotein-release_system"/>
</dbReference>
<dbReference type="PANTHER" id="PTHR30489">
    <property type="entry name" value="LIPOPROTEIN-RELEASING SYSTEM TRANSMEMBRANE PROTEIN LOLE"/>
    <property type="match status" value="1"/>
</dbReference>
<protein>
    <submittedName>
        <fullName evidence="9">Outer membrane-specific lipoprotein transporter subunit LolE</fullName>
    </submittedName>
</protein>
<evidence type="ECO:0000259" key="8">
    <source>
        <dbReference type="Pfam" id="PF02687"/>
    </source>
</evidence>
<evidence type="ECO:0000256" key="6">
    <source>
        <dbReference type="ARBA" id="ARBA00023136"/>
    </source>
</evidence>
<comment type="subcellular location">
    <subcellularLocation>
        <location evidence="1">Cell membrane</location>
        <topology evidence="1">Multi-pass membrane protein</topology>
    </subcellularLocation>
</comment>
<gene>
    <name evidence="9" type="ORF">MBHS_01983</name>
</gene>
<evidence type="ECO:0000256" key="7">
    <source>
        <dbReference type="SAM" id="Phobius"/>
    </source>
</evidence>
<dbReference type="Proteomes" id="UP000236724">
    <property type="component" value="Unassembled WGS sequence"/>
</dbReference>
<accession>A0A1H6F7M0</accession>
<keyword evidence="3" id="KW-1003">Cell membrane</keyword>
<proteinExistence type="inferred from homology"/>
<evidence type="ECO:0000313" key="9">
    <source>
        <dbReference type="EMBL" id="SEH06128.1"/>
    </source>
</evidence>
<evidence type="ECO:0000256" key="2">
    <source>
        <dbReference type="ARBA" id="ARBA00005236"/>
    </source>
</evidence>
<feature type="transmembrane region" description="Helical" evidence="7">
    <location>
        <begin position="96"/>
        <end position="126"/>
    </location>
</feature>
<dbReference type="GO" id="GO:0098797">
    <property type="term" value="C:plasma membrane protein complex"/>
    <property type="evidence" value="ECO:0007669"/>
    <property type="project" value="TreeGrafter"/>
</dbReference>
<sequence length="175" mass="20102">MKALQQLETLLPQLRQQLQQLNLNSANWQIHDWDTLTPGLKQLIQSDQITSAFLYICLVLVVTFSILNTFLMAVLERTREFGMLLALGMKAHHISLMVWLESLLLTLLGLLLGLLFGGLLVLYYYYYYGFSYPGMEEIGAQFGITGKRKNKDSHKNISKSNYFCYPVLKPKFKEG</sequence>
<dbReference type="InterPro" id="IPR003838">
    <property type="entry name" value="ABC3_permease_C"/>
</dbReference>
<evidence type="ECO:0000256" key="1">
    <source>
        <dbReference type="ARBA" id="ARBA00004651"/>
    </source>
</evidence>
<feature type="transmembrane region" description="Helical" evidence="7">
    <location>
        <begin position="52"/>
        <end position="75"/>
    </location>
</feature>
<name>A0A1H6F7M0_9GAMM</name>
<keyword evidence="5 7" id="KW-1133">Transmembrane helix</keyword>
<dbReference type="Pfam" id="PF02687">
    <property type="entry name" value="FtsX"/>
    <property type="match status" value="1"/>
</dbReference>
<keyword evidence="10" id="KW-1185">Reference proteome</keyword>
<keyword evidence="4 7" id="KW-0812">Transmembrane</keyword>
<reference evidence="9 10" key="1">
    <citation type="submission" date="2016-10" db="EMBL/GenBank/DDBJ databases">
        <authorList>
            <person name="de Groot N.N."/>
        </authorList>
    </citation>
    <scope>NUCLEOTIDE SEQUENCE [LARGE SCALE GENOMIC DNA]</scope>
    <source>
        <strain evidence="9">MBHS1</strain>
    </source>
</reference>
<evidence type="ECO:0000256" key="3">
    <source>
        <dbReference type="ARBA" id="ARBA00022475"/>
    </source>
</evidence>
<dbReference type="EMBL" id="FMSV02000437">
    <property type="protein sequence ID" value="SEH06128.1"/>
    <property type="molecule type" value="Genomic_DNA"/>
</dbReference>